<dbReference type="InterPro" id="IPR007785">
    <property type="entry name" value="Anamorsin"/>
</dbReference>
<comment type="subunit">
    <text evidence="10">Monomer. Interacts with NDOR1. Interacts with CHCHD4.</text>
</comment>
<evidence type="ECO:0000256" key="7">
    <source>
        <dbReference type="ARBA" id="ARBA00023004"/>
    </source>
</evidence>
<feature type="binding site" evidence="10">
    <location>
        <position position="296"/>
    </location>
    <ligand>
        <name>[2Fe-2S] cluster</name>
        <dbReference type="ChEBI" id="CHEBI:190135"/>
    </ligand>
</feature>
<reference evidence="13" key="2">
    <citation type="submission" date="2020-05" db="UniProtKB">
        <authorList>
            <consortium name="Ensembl"/>
        </authorList>
    </citation>
    <scope>IDENTIFICATION</scope>
</reference>
<accession>A0A6I8Q8Y9</accession>
<feature type="domain" description="Anamorsin C-terminal" evidence="11">
    <location>
        <begin position="316"/>
        <end position="353"/>
    </location>
</feature>
<feature type="binding site" evidence="10">
    <location>
        <position position="324"/>
    </location>
    <ligand>
        <name>[4Fe-4S] cluster</name>
        <dbReference type="ChEBI" id="CHEBI:49883"/>
    </ligand>
</feature>
<organism evidence="13">
    <name type="scientific">Xenopus tropicalis</name>
    <name type="common">Western clawed frog</name>
    <name type="synonym">Silurana tropicalis</name>
    <dbReference type="NCBI Taxonomy" id="8364"/>
    <lineage>
        <taxon>Eukaryota</taxon>
        <taxon>Metazoa</taxon>
        <taxon>Chordata</taxon>
        <taxon>Craniata</taxon>
        <taxon>Vertebrata</taxon>
        <taxon>Euteleostomi</taxon>
        <taxon>Amphibia</taxon>
        <taxon>Batrachia</taxon>
        <taxon>Anura</taxon>
        <taxon>Pipoidea</taxon>
        <taxon>Pipidae</taxon>
        <taxon>Xenopodinae</taxon>
        <taxon>Xenopus</taxon>
        <taxon>Silurana</taxon>
    </lineage>
</organism>
<keyword evidence="5 10" id="KW-0001">2Fe-2S</keyword>
<evidence type="ECO:0000256" key="2">
    <source>
        <dbReference type="ARBA" id="ARBA00008169"/>
    </source>
</evidence>
<evidence type="ECO:0000256" key="4">
    <source>
        <dbReference type="ARBA" id="ARBA00022490"/>
    </source>
</evidence>
<keyword evidence="4 10" id="KW-0963">Cytoplasm</keyword>
<feature type="domain" description="Anamorsin C-terminal" evidence="11">
    <location>
        <begin position="282"/>
        <end position="312"/>
    </location>
</feature>
<keyword evidence="7 10" id="KW-0408">Iron</keyword>
<feature type="binding site" evidence="10">
    <location>
        <position position="335"/>
    </location>
    <ligand>
        <name>[4Fe-4S] cluster</name>
        <dbReference type="ChEBI" id="CHEBI:49883"/>
    </ligand>
</feature>
<dbReference type="PANTHER" id="PTHR13273">
    <property type="entry name" value="ANAMORSIN"/>
    <property type="match status" value="1"/>
</dbReference>
<feature type="binding site" evidence="10">
    <location>
        <position position="338"/>
    </location>
    <ligand>
        <name>[4Fe-4S] cluster</name>
        <dbReference type="ChEBI" id="CHEBI:49883"/>
    </ligand>
</feature>
<comment type="domain">
    <text evidence="10">The N-terminal domain has structural similarity with S-adenosyl-L-methionine-dependent methyltransferases, but does not bind S-adenosyl-L-methionine. It is required for correct assembly of the 2 Fe-S clusters.</text>
</comment>
<comment type="cofactor">
    <cofactor evidence="10">
        <name>[2Fe-2S] cluster</name>
        <dbReference type="ChEBI" id="CHEBI:190135"/>
    </cofactor>
</comment>
<keyword evidence="6 10" id="KW-0479">Metal-binding</keyword>
<dbReference type="GO" id="GO:0016226">
    <property type="term" value="P:iron-sulfur cluster assembly"/>
    <property type="evidence" value="ECO:0007669"/>
    <property type="project" value="UniProtKB-UniRule"/>
</dbReference>
<evidence type="ECO:0000259" key="11">
    <source>
        <dbReference type="Pfam" id="PF05093"/>
    </source>
</evidence>
<comment type="domain">
    <text evidence="10">The twin Cx2C motifs are involved in the recognition by the mitochondrial CHCHD4/MIA40-GFER/ERV1 disulfide relay system. The formation of 2 disulfide bonds in the Cx2C motifs through dithiol/disulfide exchange reactions effectively traps the protein in the mitochondrial intermembrane space.</text>
</comment>
<dbReference type="Ensembl" id="ENSXETT00000095596">
    <property type="protein sequence ID" value="ENSXETP00000064958"/>
    <property type="gene ID" value="ENSXETG00000013788"/>
</dbReference>
<dbReference type="GO" id="GO:0043066">
    <property type="term" value="P:negative regulation of apoptotic process"/>
    <property type="evidence" value="ECO:0007669"/>
    <property type="project" value="UniProtKB-UniRule"/>
</dbReference>
<keyword evidence="8 10" id="KW-0411">Iron-sulfur</keyword>
<evidence type="ECO:0000256" key="5">
    <source>
        <dbReference type="ARBA" id="ARBA00022714"/>
    </source>
</evidence>
<comment type="caution">
    <text evidence="10">Lacks conserved residue(s) required for the propagation of feature annotation.</text>
</comment>
<dbReference type="Pfam" id="PF05093">
    <property type="entry name" value="CIAPIN1"/>
    <property type="match status" value="2"/>
</dbReference>
<feature type="region of interest" description="Fe-S binding site A" evidence="10">
    <location>
        <begin position="285"/>
        <end position="301"/>
    </location>
</feature>
<dbReference type="InterPro" id="IPR046408">
    <property type="entry name" value="CIAPIN1"/>
</dbReference>
<feature type="region of interest" description="Fe-S binding site B" evidence="10">
    <location>
        <begin position="324"/>
        <end position="338"/>
    </location>
</feature>
<feature type="binding site" evidence="10">
    <location>
        <position position="301"/>
    </location>
    <ligand>
        <name>[2Fe-2S] cluster</name>
        <dbReference type="ChEBI" id="CHEBI:190135"/>
    </ligand>
</feature>
<dbReference type="HAMAP" id="MF_03115">
    <property type="entry name" value="Anamorsin"/>
    <property type="match status" value="1"/>
</dbReference>
<evidence type="ECO:0000256" key="8">
    <source>
        <dbReference type="ARBA" id="ARBA00023014"/>
    </source>
</evidence>
<keyword evidence="3 10" id="KW-0004">4Fe-4S</keyword>
<evidence type="ECO:0000313" key="13">
    <source>
        <dbReference type="Ensembl" id="ENSXETP00000064958"/>
    </source>
</evidence>
<evidence type="ECO:0000256" key="6">
    <source>
        <dbReference type="ARBA" id="ARBA00022723"/>
    </source>
</evidence>
<protein>
    <recommendedName>
        <fullName evidence="10">Anamorsin</fullName>
    </recommendedName>
    <alternativeName>
        <fullName evidence="10">Cytokine-induced apoptosis inhibitor 1</fullName>
    </alternativeName>
    <alternativeName>
        <fullName evidence="10">Fe-S cluster assembly protein DRE2 homolog</fullName>
    </alternativeName>
</protein>
<feature type="binding site" evidence="10">
    <location>
        <position position="299"/>
    </location>
    <ligand>
        <name>[2Fe-2S] cluster</name>
        <dbReference type="ChEBI" id="CHEBI:190135"/>
    </ligand>
</feature>
<proteinExistence type="inferred from homology"/>
<dbReference type="GO" id="GO:0051539">
    <property type="term" value="F:4 iron, 4 sulfur cluster binding"/>
    <property type="evidence" value="ECO:0007669"/>
    <property type="project" value="UniProtKB-KW"/>
</dbReference>
<name>A0A6I8Q8Y9_XENTR</name>
<dbReference type="AlphaFoldDB" id="A0A6I8Q8Y9"/>
<keyword evidence="10" id="KW-0539">Nucleus</keyword>
<sequence length="362" mass="38972">MLSFNCISLSKLVLHKAVNTLLYIHNYLEVYVCLECCLLIVSDFFSGYKMDDLGTLVSSGQKVAVTWDGSSSKDALKEFVSKLQEAVAPQGTVSVENIERLLLSAHADSSFDAVLLGVVQGTQSVHSSEILAEVARILKPGGAVIIQELVAAGVDKGSPLRTPERLSSLLKLSGLTEATQLLQEPLSPEQKQTVVELLGYKGNDVSTIRMKAKKPNYELGSSRQLSLPKSKITEKSSVDQATVKLWTLSANDMNDENVDLLDSDELLDQEDLKKPVPSSLRASGCGEGSEKKRKACKNCTCGLAEELEAEKTPSTVPKAAPSACGNCYLGDAFRCASCPYLGMPAFKPGEKVLLNPTQLQDA</sequence>
<keyword evidence="9 10" id="KW-0496">Mitochondrion</keyword>
<evidence type="ECO:0000256" key="3">
    <source>
        <dbReference type="ARBA" id="ARBA00022485"/>
    </source>
</evidence>
<feature type="binding site" evidence="10">
    <location>
        <position position="285"/>
    </location>
    <ligand>
        <name>[2Fe-2S] cluster</name>
        <dbReference type="ChEBI" id="CHEBI:190135"/>
    </ligand>
</feature>
<dbReference type="GO" id="GO:0051537">
    <property type="term" value="F:2 iron, 2 sulfur cluster binding"/>
    <property type="evidence" value="ECO:0007669"/>
    <property type="project" value="UniProtKB-UniRule"/>
</dbReference>
<dbReference type="SUPFAM" id="SSF53335">
    <property type="entry name" value="S-adenosyl-L-methionine-dependent methyltransferases"/>
    <property type="match status" value="1"/>
</dbReference>
<comment type="function">
    <text evidence="10">Component of the cytosolic iron-sulfur (Fe-S) protein assembly (CIA) machinery required for the maturation of extramitochondrial Fe-S proteins. Part of an electron transfer chain functioning in an early step of cytosolic Fe-S biogenesis, facilitating the de novo assembly of a [4Fe-4S] cluster on the scaffold complex NUBP1-NUBP2. Electrons are transferred to CIAPIN1 from NADPH via the FAD- and FMN-containing protein NDOR1. NDOR1-CIAPIN1 are also required for the assembly of the diferric tyrosyl radical cofactor of ribonucleotide reductase (RNR), probably by providing electrons for reduction during radical cofactor maturation in the catalytic small subunit. Has anti-apoptotic effects in the cell. Involved in negative control of cell death upon cytokine withdrawal. Promotes development of hematopoietic cells.</text>
</comment>
<evidence type="ECO:0000256" key="10">
    <source>
        <dbReference type="HAMAP-Rule" id="MF_03115"/>
    </source>
</evidence>
<comment type="similarity">
    <text evidence="2 10">Belongs to the anamorsin family.</text>
</comment>
<comment type="domain">
    <text evidence="10">The C-terminal domain binds 2 Fe-S clusters but is otherwise mostly in an intrinsically disordered conformation.</text>
</comment>
<dbReference type="Bgee" id="ENSXETG00000013788">
    <property type="expression patterns" value="Expressed in testis and 13 other cell types or tissues"/>
</dbReference>
<comment type="subcellular location">
    <subcellularLocation>
        <location evidence="10">Cytoplasm</location>
    </subcellularLocation>
    <subcellularLocation>
        <location evidence="10">Nucleus</location>
    </subcellularLocation>
    <subcellularLocation>
        <location evidence="10">Mitochondrion intermembrane space</location>
    </subcellularLocation>
</comment>
<feature type="short sequence motif" description="Cx2C motif 2" evidence="10">
    <location>
        <begin position="335"/>
        <end position="338"/>
    </location>
</feature>
<dbReference type="GO" id="GO:0046872">
    <property type="term" value="F:metal ion binding"/>
    <property type="evidence" value="ECO:0007669"/>
    <property type="project" value="UniProtKB-KW"/>
</dbReference>
<evidence type="ECO:0000256" key="1">
    <source>
        <dbReference type="ARBA" id="ARBA00001966"/>
    </source>
</evidence>
<evidence type="ECO:0000259" key="12">
    <source>
        <dbReference type="Pfam" id="PF20922"/>
    </source>
</evidence>
<dbReference type="GO" id="GO:0005634">
    <property type="term" value="C:nucleus"/>
    <property type="evidence" value="ECO:0007669"/>
    <property type="project" value="UniProtKB-SubCell"/>
</dbReference>
<dbReference type="InterPro" id="IPR029063">
    <property type="entry name" value="SAM-dependent_MTases_sf"/>
</dbReference>
<dbReference type="InterPro" id="IPR049011">
    <property type="entry name" value="Anamorsin_N_metazoan"/>
</dbReference>
<keyword evidence="10" id="KW-0053">Apoptosis</keyword>
<feature type="short sequence motif" description="Cx2C motif 1" evidence="10">
    <location>
        <begin position="324"/>
        <end position="327"/>
    </location>
</feature>
<dbReference type="CDD" id="cd02440">
    <property type="entry name" value="AdoMet_MTases"/>
    <property type="match status" value="1"/>
</dbReference>
<dbReference type="Xenbase" id="XB-GENE-998244">
    <property type="gene designation" value="ciapin1"/>
</dbReference>
<dbReference type="FunFam" id="3.40.50.150:FF:000085">
    <property type="entry name" value="Anamorsin homolog"/>
    <property type="match status" value="1"/>
</dbReference>
<dbReference type="Gene3D" id="3.40.50.150">
    <property type="entry name" value="Vaccinia Virus protein VP39"/>
    <property type="match status" value="1"/>
</dbReference>
<feature type="domain" description="Anamorsin N-terminal" evidence="12">
    <location>
        <begin position="60"/>
        <end position="222"/>
    </location>
</feature>
<evidence type="ECO:0000256" key="9">
    <source>
        <dbReference type="ARBA" id="ARBA00023128"/>
    </source>
</evidence>
<dbReference type="GO" id="GO:0030097">
    <property type="term" value="P:hemopoiesis"/>
    <property type="evidence" value="ECO:0007669"/>
    <property type="project" value="UniProtKB-UniRule"/>
</dbReference>
<dbReference type="GO" id="GO:0009055">
    <property type="term" value="F:electron transfer activity"/>
    <property type="evidence" value="ECO:0007669"/>
    <property type="project" value="UniProtKB-UniRule"/>
</dbReference>
<gene>
    <name evidence="13" type="primary">ciapin1</name>
    <name evidence="10" type="synonym">CIAPIN1</name>
</gene>
<dbReference type="GO" id="GO:0005758">
    <property type="term" value="C:mitochondrial intermembrane space"/>
    <property type="evidence" value="ECO:0007669"/>
    <property type="project" value="UniProtKB-SubCell"/>
</dbReference>
<dbReference type="GeneTree" id="ENSGT00390000011417"/>
<reference evidence="13" key="1">
    <citation type="journal article" date="2010" name="Science">
        <title>The genome of the Western clawed frog Xenopus tropicalis.</title>
        <authorList>
            <person name="Hellsten U."/>
            <person name="Harland R.M."/>
            <person name="Gilchrist M.J."/>
            <person name="Hendrix D."/>
            <person name="Jurka J."/>
            <person name="Kapitonov V."/>
            <person name="Ovcharenko I."/>
            <person name="Putnam N.H."/>
            <person name="Shu S."/>
            <person name="Taher L."/>
            <person name="Blitz I.L."/>
            <person name="Blumberg B."/>
            <person name="Dichmann D.S."/>
            <person name="Dubchak I."/>
            <person name="Amaya E."/>
            <person name="Detter J.C."/>
            <person name="Fletcher R."/>
            <person name="Gerhard D.S."/>
            <person name="Goodstein D."/>
            <person name="Graves T."/>
            <person name="Grigoriev I.V."/>
            <person name="Grimwood J."/>
            <person name="Kawashima T."/>
            <person name="Lindquist E."/>
            <person name="Lucas S.M."/>
            <person name="Mead P.E."/>
            <person name="Mitros T."/>
            <person name="Ogino H."/>
            <person name="Ohta Y."/>
            <person name="Poliakov A.V."/>
            <person name="Pollet N."/>
            <person name="Robert J."/>
            <person name="Salamov A."/>
            <person name="Sater A.K."/>
            <person name="Schmutz J."/>
            <person name="Terry A."/>
            <person name="Vize P.D."/>
            <person name="Warren W.C."/>
            <person name="Wells D."/>
            <person name="Wills A."/>
            <person name="Wilson R.K."/>
            <person name="Zimmerman L.B."/>
            <person name="Zorn A.M."/>
            <person name="Grainger R."/>
            <person name="Grammer T."/>
            <person name="Khokha M.K."/>
            <person name="Richardson P.M."/>
            <person name="Rokhsar D.S."/>
        </authorList>
    </citation>
    <scope>NUCLEOTIDE SEQUENCE [LARGE SCALE GENOMIC DNA]</scope>
    <source>
        <strain evidence="13">Nigerian</strain>
    </source>
</reference>
<dbReference type="Pfam" id="PF20922">
    <property type="entry name" value="Anamorsin_N"/>
    <property type="match status" value="1"/>
</dbReference>
<dbReference type="PANTHER" id="PTHR13273:SF14">
    <property type="entry name" value="ANAMORSIN"/>
    <property type="match status" value="1"/>
</dbReference>
<comment type="cofactor">
    <cofactor evidence="1 10">
        <name>[4Fe-4S] cluster</name>
        <dbReference type="ChEBI" id="CHEBI:49883"/>
    </cofactor>
</comment>
<dbReference type="GO" id="GO:0006915">
    <property type="term" value="P:apoptotic process"/>
    <property type="evidence" value="ECO:0007669"/>
    <property type="project" value="UniProtKB-KW"/>
</dbReference>
<feature type="binding site" evidence="10">
    <location>
        <position position="327"/>
    </location>
    <ligand>
        <name>[4Fe-4S] cluster</name>
        <dbReference type="ChEBI" id="CHEBI:49883"/>
    </ligand>
</feature>